<gene>
    <name evidence="2" type="ORF">N0D28_08565</name>
</gene>
<feature type="region of interest" description="Disordered" evidence="1">
    <location>
        <begin position="1"/>
        <end position="58"/>
    </location>
</feature>
<name>A0ABY5YCN7_9DEIO</name>
<organism evidence="2 3">
    <name type="scientific">Deinococcus rubellus</name>
    <dbReference type="NCBI Taxonomy" id="1889240"/>
    <lineage>
        <taxon>Bacteria</taxon>
        <taxon>Thermotogati</taxon>
        <taxon>Deinococcota</taxon>
        <taxon>Deinococci</taxon>
        <taxon>Deinococcales</taxon>
        <taxon>Deinococcaceae</taxon>
        <taxon>Deinococcus</taxon>
    </lineage>
</organism>
<dbReference type="RefSeq" id="WP_260559120.1">
    <property type="nucleotide sequence ID" value="NZ_BAABEC010000071.1"/>
</dbReference>
<dbReference type="EMBL" id="CP104213">
    <property type="protein sequence ID" value="UWX62825.1"/>
    <property type="molecule type" value="Genomic_DNA"/>
</dbReference>
<dbReference type="Proteomes" id="UP001060261">
    <property type="component" value="Chromosome"/>
</dbReference>
<feature type="compositionally biased region" description="Basic and acidic residues" evidence="1">
    <location>
        <begin position="20"/>
        <end position="35"/>
    </location>
</feature>
<evidence type="ECO:0000313" key="2">
    <source>
        <dbReference type="EMBL" id="UWX62825.1"/>
    </source>
</evidence>
<sequence>MTDNHGINSDAPKPQDLPEAPEHAQKKGLDAHDVEEIGSMITSDPPSSNMGESREDED</sequence>
<keyword evidence="3" id="KW-1185">Reference proteome</keyword>
<accession>A0ABY5YCN7</accession>
<evidence type="ECO:0008006" key="4">
    <source>
        <dbReference type="Google" id="ProtNLM"/>
    </source>
</evidence>
<feature type="compositionally biased region" description="Polar residues" evidence="1">
    <location>
        <begin position="40"/>
        <end position="51"/>
    </location>
</feature>
<evidence type="ECO:0000256" key="1">
    <source>
        <dbReference type="SAM" id="MobiDB-lite"/>
    </source>
</evidence>
<protein>
    <recommendedName>
        <fullName evidence="4">M-like protein</fullName>
    </recommendedName>
</protein>
<proteinExistence type="predicted"/>
<evidence type="ECO:0000313" key="3">
    <source>
        <dbReference type="Proteomes" id="UP001060261"/>
    </source>
</evidence>
<reference evidence="2" key="1">
    <citation type="submission" date="2022-09" db="EMBL/GenBank/DDBJ databases">
        <title>genome sequence of Deinococcus rubellus.</title>
        <authorList>
            <person name="Srinivasan S."/>
        </authorList>
    </citation>
    <scope>NUCLEOTIDE SEQUENCE</scope>
    <source>
        <strain evidence="2">Ant6</strain>
    </source>
</reference>